<dbReference type="OrthoDB" id="79849at2"/>
<evidence type="ECO:0000256" key="1">
    <source>
        <dbReference type="ARBA" id="ARBA00022612"/>
    </source>
</evidence>
<organism evidence="5 6">
    <name type="scientific">Pasteurella bettyae CCUG 2042</name>
    <dbReference type="NCBI Taxonomy" id="1095749"/>
    <lineage>
        <taxon>Bacteria</taxon>
        <taxon>Pseudomonadati</taxon>
        <taxon>Pseudomonadota</taxon>
        <taxon>Gammaproteobacteria</taxon>
        <taxon>Pasteurellales</taxon>
        <taxon>Pasteurellaceae</taxon>
        <taxon>Pasteurella</taxon>
    </lineage>
</organism>
<keyword evidence="3" id="KW-0812">Transmembrane</keyword>
<dbReference type="InterPro" id="IPR010090">
    <property type="entry name" value="Phage_tape_meas"/>
</dbReference>
<keyword evidence="6" id="KW-1185">Reference proteome</keyword>
<dbReference type="PANTHER" id="PTHR37813:SF1">
    <property type="entry name" value="FELS-2 PROPHAGE PROTEIN"/>
    <property type="match status" value="1"/>
</dbReference>
<feature type="domain" description="Phage tail tape measure protein" evidence="4">
    <location>
        <begin position="163"/>
        <end position="357"/>
    </location>
</feature>
<feature type="transmembrane region" description="Helical" evidence="3">
    <location>
        <begin position="501"/>
        <end position="524"/>
    </location>
</feature>
<dbReference type="PANTHER" id="PTHR37813">
    <property type="entry name" value="FELS-2 PROPHAGE PROTEIN"/>
    <property type="match status" value="1"/>
</dbReference>
<gene>
    <name evidence="5" type="ORF">HMPREF1052_0847</name>
</gene>
<dbReference type="NCBIfam" id="TIGR01760">
    <property type="entry name" value="tape_meas_TP901"/>
    <property type="match status" value="1"/>
</dbReference>
<keyword evidence="3" id="KW-0472">Membrane</keyword>
<proteinExistence type="predicted"/>
<protein>
    <submittedName>
        <fullName evidence="5">Phage tail tape measure protein, TP901 family</fullName>
    </submittedName>
</protein>
<evidence type="ECO:0000256" key="2">
    <source>
        <dbReference type="SAM" id="Coils"/>
    </source>
</evidence>
<accession>I3DCP6</accession>
<dbReference type="RefSeq" id="WP_005760660.1">
    <property type="nucleotide sequence ID" value="NZ_AJSX01000030.1"/>
</dbReference>
<dbReference type="Proteomes" id="UP000006457">
    <property type="component" value="Unassembled WGS sequence"/>
</dbReference>
<evidence type="ECO:0000313" key="6">
    <source>
        <dbReference type="Proteomes" id="UP000006457"/>
    </source>
</evidence>
<dbReference type="Pfam" id="PF10145">
    <property type="entry name" value="PhageMin_Tail"/>
    <property type="match status" value="1"/>
</dbReference>
<evidence type="ECO:0000256" key="3">
    <source>
        <dbReference type="SAM" id="Phobius"/>
    </source>
</evidence>
<keyword evidence="2" id="KW-0175">Coiled coil</keyword>
<feature type="transmembrane region" description="Helical" evidence="3">
    <location>
        <begin position="536"/>
        <end position="554"/>
    </location>
</feature>
<dbReference type="AlphaFoldDB" id="I3DCP6"/>
<name>I3DCP6_9PAST</name>
<keyword evidence="3" id="KW-1133">Transmembrane helix</keyword>
<feature type="transmembrane region" description="Helical" evidence="3">
    <location>
        <begin position="457"/>
        <end position="480"/>
    </location>
</feature>
<feature type="coiled-coil region" evidence="2">
    <location>
        <begin position="28"/>
        <end position="105"/>
    </location>
</feature>
<dbReference type="EMBL" id="AJSX01000030">
    <property type="protein sequence ID" value="EIJ69489.1"/>
    <property type="molecule type" value="Genomic_DNA"/>
</dbReference>
<evidence type="ECO:0000313" key="5">
    <source>
        <dbReference type="EMBL" id="EIJ69489.1"/>
    </source>
</evidence>
<reference evidence="5 6" key="1">
    <citation type="submission" date="2012-03" db="EMBL/GenBank/DDBJ databases">
        <authorList>
            <person name="Harkins D.M."/>
            <person name="Madupu R."/>
            <person name="Durkin A.S."/>
            <person name="Torralba M."/>
            <person name="Methe B."/>
            <person name="Sutton G.G."/>
            <person name="Nelson K.E."/>
        </authorList>
    </citation>
    <scope>NUCLEOTIDE SEQUENCE [LARGE SCALE GENOMIC DNA]</scope>
    <source>
        <strain evidence="5 6">CCUG 2042</strain>
    </source>
</reference>
<dbReference type="PATRIC" id="fig|1095749.3.peg.1047"/>
<comment type="caution">
    <text evidence="5">The sequence shown here is derived from an EMBL/GenBank/DDBJ whole genome shotgun (WGS) entry which is preliminary data.</text>
</comment>
<sequence>MSKNLFLQVKLAAVDKLSNTFLSASSKVQKLSTSIKNNQRTLNQLKKAQERVKNSGFANAEMRLKQRIEQTTKSINSQKMALDKLNQSQKRNQRYQNRVNKVKSLSDSAQNIGQKSLGAGVATFGLGGLMLKPAVDFEQSFSKVQALTRLDKVKDAETIKALRDQAINLGATTAFTSSEVADAQGYLAMAGFNAKQIQASMQSVLNMSLASGTDLARVSDVASDISSGFKIPADQMGRVADVLTLTFTTSNTSLETLYETMKEGAPIMTSLGQSMESTAAMSGLLGNVGIKGTNAGTALKNIGLNMIGNKHLKKLGIKVQDAKGNMRQIPEILADIKKKTDKMGSAKRSDTIKNIFGKIPVAGAMELISQADGALQNYENMIKDAAGTVNKVSQTMTDNLAGDIKGLQSAQEALGISVYDTVSGQLRELAQSFTGVLRKANDWVKTNPQLAATIAKVVAIGAGLLTLFGGLSLTLSFLLYPILRVILFLGHFGKAFAVIKTVLMALPTVFSLAAKAVMFLGTAFVKAGIMMLTTPLGWIVMGIAAVIAIGVLLYKNWDKIKAKCAEVWGAIMAKMQEWGAVVDQITGAVKNKFNETVNSIIGLWDSVTSSVTGAYNKVLDFLGLGDDVDKTNNKIVNAGNQTQKMNTTTQFTNATNEIAKVAITSNGQLTNSPLPEHWIGGLVKGYASGGYTGDGDKYEPKGIVHGGEYVMTKAATSRLGTPLLNALNYGKTAMLATGLGMSVAIAQPIKVDDRAPLRSIQTQPVQVSQPMNITIHVNATPGQDANAIAKEVARQIAQLQQQSQIKARNSLRDRD</sequence>
<keyword evidence="1" id="KW-1188">Viral release from host cell</keyword>
<dbReference type="eggNOG" id="COG5283">
    <property type="taxonomic scope" value="Bacteria"/>
</dbReference>
<evidence type="ECO:0000259" key="4">
    <source>
        <dbReference type="Pfam" id="PF10145"/>
    </source>
</evidence>